<reference evidence="2 3" key="1">
    <citation type="submission" date="2023-08" db="EMBL/GenBank/DDBJ databases">
        <authorList>
            <person name="Joshi A."/>
            <person name="Thite S."/>
        </authorList>
    </citation>
    <scope>NUCLEOTIDE SEQUENCE [LARGE SCALE GENOMIC DNA]</scope>
    <source>
        <strain evidence="2 3">AC40</strain>
    </source>
</reference>
<accession>A0ABT9GYK5</accession>
<evidence type="ECO:0000313" key="2">
    <source>
        <dbReference type="EMBL" id="MDP4536136.1"/>
    </source>
</evidence>
<feature type="transmembrane region" description="Helical" evidence="1">
    <location>
        <begin position="74"/>
        <end position="93"/>
    </location>
</feature>
<dbReference type="EMBL" id="JAUZVZ010000009">
    <property type="protein sequence ID" value="MDP4536136.1"/>
    <property type="molecule type" value="Genomic_DNA"/>
</dbReference>
<dbReference type="RefSeq" id="WP_305893401.1">
    <property type="nucleotide sequence ID" value="NZ_JAUZVZ010000009.1"/>
</dbReference>
<proteinExistence type="predicted"/>
<keyword evidence="1" id="KW-0812">Transmembrane</keyword>
<feature type="transmembrane region" description="Helical" evidence="1">
    <location>
        <begin position="44"/>
        <end position="62"/>
    </location>
</feature>
<evidence type="ECO:0000313" key="3">
    <source>
        <dbReference type="Proteomes" id="UP001231616"/>
    </source>
</evidence>
<protein>
    <submittedName>
        <fullName evidence="2">Uncharacterized protein</fullName>
    </submittedName>
</protein>
<evidence type="ECO:0000256" key="1">
    <source>
        <dbReference type="SAM" id="Phobius"/>
    </source>
</evidence>
<feature type="transmembrane region" description="Helical" evidence="1">
    <location>
        <begin position="12"/>
        <end position="38"/>
    </location>
</feature>
<organism evidence="2 3">
    <name type="scientific">Alkalimonas collagenimarina</name>
    <dbReference type="NCBI Taxonomy" id="400390"/>
    <lineage>
        <taxon>Bacteria</taxon>
        <taxon>Pseudomonadati</taxon>
        <taxon>Pseudomonadota</taxon>
        <taxon>Gammaproteobacteria</taxon>
        <taxon>Alkalimonas</taxon>
    </lineage>
</organism>
<feature type="transmembrane region" description="Helical" evidence="1">
    <location>
        <begin position="105"/>
        <end position="124"/>
    </location>
</feature>
<comment type="caution">
    <text evidence="2">The sequence shown here is derived from an EMBL/GenBank/DDBJ whole genome shotgun (WGS) entry which is preliminary data.</text>
</comment>
<dbReference type="Proteomes" id="UP001231616">
    <property type="component" value="Unassembled WGS sequence"/>
</dbReference>
<name>A0ABT9GYK5_9GAMM</name>
<gene>
    <name evidence="2" type="ORF">Q3O60_08050</name>
</gene>
<sequence length="136" mass="15372">MDTNKKSAFKTLVFFLSLLYLTLFVISTLSEVVSGITVLSNWDIISYTAILGLTVTTTIGCFSYKRHKEFGKALLWKLLAILWILLILGNGWSLFIEDNYTTTEAAMIFLLVILIILPIAFALWDYGKVLAKKQNL</sequence>
<keyword evidence="1" id="KW-0472">Membrane</keyword>
<keyword evidence="3" id="KW-1185">Reference proteome</keyword>
<keyword evidence="1" id="KW-1133">Transmembrane helix</keyword>